<organism evidence="1 2">
    <name type="scientific">Streptococcus penaeicida</name>
    <dbReference type="NCBI Taxonomy" id="1765960"/>
    <lineage>
        <taxon>Bacteria</taxon>
        <taxon>Bacillati</taxon>
        <taxon>Bacillota</taxon>
        <taxon>Bacilli</taxon>
        <taxon>Lactobacillales</taxon>
        <taxon>Streptococcaceae</taxon>
        <taxon>Streptococcus</taxon>
    </lineage>
</organism>
<name>A0A2N8LAK1_9STRE</name>
<dbReference type="EMBL" id="LOCM01000031">
    <property type="protein sequence ID" value="PND47185.1"/>
    <property type="molecule type" value="Genomic_DNA"/>
</dbReference>
<proteinExistence type="predicted"/>
<comment type="caution">
    <text evidence="1">The sequence shown here is derived from an EMBL/GenBank/DDBJ whole genome shotgun (WGS) entry which is preliminary data.</text>
</comment>
<dbReference type="RefSeq" id="WP_102777991.1">
    <property type="nucleotide sequence ID" value="NZ_CBCSGP010000029.1"/>
</dbReference>
<protein>
    <submittedName>
        <fullName evidence="1">Uncharacterized protein</fullName>
    </submittedName>
</protein>
<gene>
    <name evidence="1" type="ORF">AT575_08515</name>
</gene>
<keyword evidence="2" id="KW-1185">Reference proteome</keyword>
<dbReference type="AlphaFoldDB" id="A0A2N8LAK1"/>
<evidence type="ECO:0000313" key="2">
    <source>
        <dbReference type="Proteomes" id="UP000235963"/>
    </source>
</evidence>
<sequence length="86" mass="10196">MKLISLLASSMYDYEMKKGLKKQLQEINQNKLDRFISKYDNLKNEEELRQNLPISALLFALLIQDLENRMGVTTEMIKEFIDIRNN</sequence>
<evidence type="ECO:0000313" key="1">
    <source>
        <dbReference type="EMBL" id="PND47185.1"/>
    </source>
</evidence>
<dbReference type="Proteomes" id="UP000235963">
    <property type="component" value="Unassembled WGS sequence"/>
</dbReference>
<accession>A0A2N8LAK1</accession>
<reference evidence="1 2" key="1">
    <citation type="submission" date="2015-12" db="EMBL/GenBank/DDBJ databases">
        <title>Streptococcus penaeicida sp. nov.</title>
        <authorList>
            <person name="Gomez-Gil B."/>
            <person name="Morales-Covarrubias M."/>
        </authorList>
    </citation>
    <scope>NUCLEOTIDE SEQUENCE [LARGE SCALE GENOMIC DNA]</scope>
    <source>
        <strain evidence="1 2">CAIM 1838</strain>
    </source>
</reference>